<dbReference type="InterPro" id="IPR036661">
    <property type="entry name" value="Luciferase-like_sf"/>
</dbReference>
<evidence type="ECO:0000313" key="3">
    <source>
        <dbReference type="Proteomes" id="UP001060895"/>
    </source>
</evidence>
<feature type="region of interest" description="Disordered" evidence="1">
    <location>
        <begin position="167"/>
        <end position="197"/>
    </location>
</feature>
<organism evidence="2 3">
    <name type="scientific">Gluconacetobacter sacchari DSM 12717</name>
    <dbReference type="NCBI Taxonomy" id="1307940"/>
    <lineage>
        <taxon>Bacteria</taxon>
        <taxon>Pseudomonadati</taxon>
        <taxon>Pseudomonadota</taxon>
        <taxon>Alphaproteobacteria</taxon>
        <taxon>Acetobacterales</taxon>
        <taxon>Acetobacteraceae</taxon>
        <taxon>Gluconacetobacter</taxon>
    </lineage>
</organism>
<dbReference type="SUPFAM" id="SSF51679">
    <property type="entry name" value="Bacterial luciferase-like"/>
    <property type="match status" value="1"/>
</dbReference>
<gene>
    <name evidence="2" type="ORF">AA12717_1127</name>
</gene>
<reference evidence="2" key="1">
    <citation type="submission" date="2013-04" db="EMBL/GenBank/DDBJ databases">
        <title>The genome sequencing project of 58 acetic acid bacteria.</title>
        <authorList>
            <person name="Okamoto-Kainuma A."/>
            <person name="Ishikawa M."/>
            <person name="Umino S."/>
            <person name="Koizumi Y."/>
            <person name="Shiwa Y."/>
            <person name="Yoshikawa H."/>
            <person name="Matsutani M."/>
            <person name="Matsushita K."/>
        </authorList>
    </citation>
    <scope>NUCLEOTIDE SEQUENCE</scope>
    <source>
        <strain evidence="2">DSM 12717</strain>
    </source>
</reference>
<dbReference type="Gene3D" id="3.20.20.30">
    <property type="entry name" value="Luciferase-like domain"/>
    <property type="match status" value="1"/>
</dbReference>
<protein>
    <recommendedName>
        <fullName evidence="4">Luciferase-like monooxygenase</fullName>
    </recommendedName>
</protein>
<evidence type="ECO:0000313" key="2">
    <source>
        <dbReference type="EMBL" id="GBQ22233.1"/>
    </source>
</evidence>
<proteinExistence type="predicted"/>
<feature type="compositionally biased region" description="Basic and acidic residues" evidence="1">
    <location>
        <begin position="187"/>
        <end position="197"/>
    </location>
</feature>
<dbReference type="RefSeq" id="WP_220795176.1">
    <property type="nucleotide sequence ID" value="NZ_BAQP01000048.1"/>
</dbReference>
<dbReference type="Proteomes" id="UP001060895">
    <property type="component" value="Unassembled WGS sequence"/>
</dbReference>
<dbReference type="EMBL" id="BAQP01000048">
    <property type="protein sequence ID" value="GBQ22233.1"/>
    <property type="molecule type" value="Genomic_DNA"/>
</dbReference>
<name>A0ABQ0P4V5_9PROT</name>
<sequence length="197" mass="21889">MLDLATTEGRARTRTNALFNDNKLKLGLFGLNCDSGCAMTLVEERHKLTWALTKEIAQVADRAGIEALVPVARWAGLGGPTNFNGRNFETYTWAAGLAAVTDHITLTQAGRSLARRRGLCRYPVAAFRLDDLRRRPRRETDPARRGLRLAQWPPRVARHIGFPTDTSTILRTRSVPNAPVAPLPSSPDREARNRRPA</sequence>
<accession>A0ABQ0P4V5</accession>
<keyword evidence="3" id="KW-1185">Reference proteome</keyword>
<evidence type="ECO:0008006" key="4">
    <source>
        <dbReference type="Google" id="ProtNLM"/>
    </source>
</evidence>
<comment type="caution">
    <text evidence="2">The sequence shown here is derived from an EMBL/GenBank/DDBJ whole genome shotgun (WGS) entry which is preliminary data.</text>
</comment>
<evidence type="ECO:0000256" key="1">
    <source>
        <dbReference type="SAM" id="MobiDB-lite"/>
    </source>
</evidence>